<organism evidence="4 6">
    <name type="scientific">Clostridium cochlearium</name>
    <dbReference type="NCBI Taxonomy" id="1494"/>
    <lineage>
        <taxon>Bacteria</taxon>
        <taxon>Bacillati</taxon>
        <taxon>Bacillota</taxon>
        <taxon>Clostridia</taxon>
        <taxon>Eubacteriales</taxon>
        <taxon>Clostridiaceae</taxon>
        <taxon>Clostridium</taxon>
    </lineage>
</organism>
<dbReference type="Proteomes" id="UP000250223">
    <property type="component" value="Unassembled WGS sequence"/>
</dbReference>
<name>A0A239ZF36_CLOCO</name>
<dbReference type="AlphaFoldDB" id="A0A239ZF36"/>
<dbReference type="Pfam" id="PF01966">
    <property type="entry name" value="HD"/>
    <property type="match status" value="1"/>
</dbReference>
<dbReference type="PROSITE" id="PS51831">
    <property type="entry name" value="HD"/>
    <property type="match status" value="1"/>
</dbReference>
<dbReference type="InterPro" id="IPR006674">
    <property type="entry name" value="HD_domain"/>
</dbReference>
<evidence type="ECO:0000313" key="6">
    <source>
        <dbReference type="Proteomes" id="UP000250223"/>
    </source>
</evidence>
<reference evidence="4 6" key="2">
    <citation type="submission" date="2018-06" db="EMBL/GenBank/DDBJ databases">
        <authorList>
            <consortium name="Pathogen Informatics"/>
            <person name="Doyle S."/>
        </authorList>
    </citation>
    <scope>NUCLEOTIDE SEQUENCE [LARGE SCALE GENOMIC DNA]</scope>
    <source>
        <strain evidence="4 6">NCTC13028</strain>
    </source>
</reference>
<dbReference type="InterPro" id="IPR006675">
    <property type="entry name" value="HDIG_dom"/>
</dbReference>
<dbReference type="RefSeq" id="WP_089865307.1">
    <property type="nucleotide sequence ID" value="NZ_CP173238.1"/>
</dbReference>
<dbReference type="EMBL" id="FNGL01000007">
    <property type="protein sequence ID" value="SDL11160.1"/>
    <property type="molecule type" value="Genomic_DNA"/>
</dbReference>
<dbReference type="SUPFAM" id="SSF109604">
    <property type="entry name" value="HD-domain/PDEase-like"/>
    <property type="match status" value="1"/>
</dbReference>
<proteinExistence type="predicted"/>
<evidence type="ECO:0000313" key="4">
    <source>
        <dbReference type="EMBL" id="SQB36203.1"/>
    </source>
</evidence>
<sequence length="299" mass="34850">MKDLFIKDIEPGKKIKGSFMIMKILYKDENNRTIMYIGDNTGELKASIIEGDYELQKGDVIECEAVFETILKVESFSKQDEFKLEDYLPSVKRPIEDILKEIEDISKEEFKSEEIIILDRYFFRNNKFLHKFKRGIGGARQHHNYIGGLAEHTLNVMYMAKILAYRYNCRNKEIAILGAKLHDIGKTEEYFVEGPFSYTLRGEMEGHIVIGVTMLEEAFREKPELYSEEFKNRMKGCIVQHHGKMEYGSPKTPNTEEAYIVHYADYVDATMNKVAQIKEGLDPNTWSDYDRRIAGKLYI</sequence>
<dbReference type="Proteomes" id="UP000198811">
    <property type="component" value="Unassembled WGS sequence"/>
</dbReference>
<dbReference type="InterPro" id="IPR050798">
    <property type="entry name" value="YhaM_exoribonuc/phosphodiest"/>
</dbReference>
<dbReference type="EC" id="3.1.-.-" evidence="4"/>
<dbReference type="PANTHER" id="PTHR37294:SF1">
    <property type="entry name" value="3'-5' EXORIBONUCLEASE YHAM"/>
    <property type="match status" value="1"/>
</dbReference>
<dbReference type="CDD" id="cd00077">
    <property type="entry name" value="HDc"/>
    <property type="match status" value="1"/>
</dbReference>
<evidence type="ECO:0000259" key="2">
    <source>
        <dbReference type="PROSITE" id="PS51831"/>
    </source>
</evidence>
<keyword evidence="5" id="KW-1185">Reference proteome</keyword>
<dbReference type="InterPro" id="IPR003607">
    <property type="entry name" value="HD/PDEase_dom"/>
</dbReference>
<dbReference type="PANTHER" id="PTHR37294">
    <property type="entry name" value="3'-5' EXORIBONUCLEASE YHAM"/>
    <property type="match status" value="1"/>
</dbReference>
<dbReference type="GeneID" id="70576483"/>
<dbReference type="Gene3D" id="1.10.3210.10">
    <property type="entry name" value="Hypothetical protein af1432"/>
    <property type="match status" value="1"/>
</dbReference>
<dbReference type="GO" id="GO:0031125">
    <property type="term" value="P:rRNA 3'-end processing"/>
    <property type="evidence" value="ECO:0007669"/>
    <property type="project" value="TreeGrafter"/>
</dbReference>
<dbReference type="GO" id="GO:0016787">
    <property type="term" value="F:hydrolase activity"/>
    <property type="evidence" value="ECO:0007669"/>
    <property type="project" value="UniProtKB-KW"/>
</dbReference>
<evidence type="ECO:0000313" key="3">
    <source>
        <dbReference type="EMBL" id="SDL11160.1"/>
    </source>
</evidence>
<keyword evidence="1 4" id="KW-0378">Hydrolase</keyword>
<evidence type="ECO:0000256" key="1">
    <source>
        <dbReference type="ARBA" id="ARBA00022801"/>
    </source>
</evidence>
<protein>
    <submittedName>
        <fullName evidence="3">3'-5' exoribonuclease</fullName>
    </submittedName>
    <submittedName>
        <fullName evidence="4">CMP-binding factor</fullName>
        <ecNumber evidence="4">3.1.-.-</ecNumber>
    </submittedName>
</protein>
<reference evidence="3 5" key="1">
    <citation type="submission" date="2016-10" db="EMBL/GenBank/DDBJ databases">
        <authorList>
            <person name="Varghese N."/>
            <person name="Submissions S."/>
        </authorList>
    </citation>
    <scope>NUCLEOTIDE SEQUENCE [LARGE SCALE GENOMIC DNA]</scope>
    <source>
        <strain evidence="3 5">NLAE-zl-C224</strain>
    </source>
</reference>
<dbReference type="EMBL" id="UAWC01000026">
    <property type="protein sequence ID" value="SQB36203.1"/>
    <property type="molecule type" value="Genomic_DNA"/>
</dbReference>
<accession>A0A239ZF36</accession>
<dbReference type="STRING" id="1494.SAMN05216497_10776"/>
<dbReference type="NCBIfam" id="TIGR00277">
    <property type="entry name" value="HDIG"/>
    <property type="match status" value="1"/>
</dbReference>
<evidence type="ECO:0000313" key="5">
    <source>
        <dbReference type="Proteomes" id="UP000198811"/>
    </source>
</evidence>
<dbReference type="OrthoDB" id="9778453at2"/>
<dbReference type="SMART" id="SM00471">
    <property type="entry name" value="HDc"/>
    <property type="match status" value="1"/>
</dbReference>
<feature type="domain" description="HD" evidence="2">
    <location>
        <begin position="149"/>
        <end position="270"/>
    </location>
</feature>
<gene>
    <name evidence="4" type="primary">yhaM</name>
    <name evidence="4" type="ORF">NCTC13028_02438</name>
    <name evidence="3" type="ORF">SAMN05216497_10776</name>
</gene>